<evidence type="ECO:0000256" key="2">
    <source>
        <dbReference type="ARBA" id="ARBA00022640"/>
    </source>
</evidence>
<dbReference type="GO" id="GO:0009507">
    <property type="term" value="C:chloroplast"/>
    <property type="evidence" value="ECO:0007669"/>
    <property type="project" value="UniProtKB-SubCell"/>
</dbReference>
<dbReference type="InterPro" id="IPR020606">
    <property type="entry name" value="Ribosomal_uS7_CS"/>
</dbReference>
<evidence type="ECO:0000259" key="11">
    <source>
        <dbReference type="Pfam" id="PF00177"/>
    </source>
</evidence>
<gene>
    <name evidence="8 12" type="primary">rps7</name>
</gene>
<dbReference type="GeneID" id="55292762"/>
<dbReference type="GO" id="GO:0006412">
    <property type="term" value="P:translation"/>
    <property type="evidence" value="ECO:0007669"/>
    <property type="project" value="UniProtKB-UniRule"/>
</dbReference>
<feature type="compositionally biased region" description="Basic residues" evidence="10">
    <location>
        <begin position="174"/>
        <end position="186"/>
    </location>
</feature>
<dbReference type="GO" id="GO:0015935">
    <property type="term" value="C:small ribosomal subunit"/>
    <property type="evidence" value="ECO:0007669"/>
    <property type="project" value="InterPro"/>
</dbReference>
<dbReference type="Pfam" id="PF00177">
    <property type="entry name" value="Ribosomal_S7"/>
    <property type="match status" value="1"/>
</dbReference>
<feature type="domain" description="Small ribosomal subunit protein uS7" evidence="11">
    <location>
        <begin position="4"/>
        <end position="150"/>
    </location>
</feature>
<evidence type="ECO:0000256" key="1">
    <source>
        <dbReference type="ARBA" id="ARBA00007151"/>
    </source>
</evidence>
<dbReference type="AlphaFoldDB" id="A0A6M3QH85"/>
<proteinExistence type="inferred from homology"/>
<evidence type="ECO:0000256" key="5">
    <source>
        <dbReference type="ARBA" id="ARBA00022980"/>
    </source>
</evidence>
<evidence type="ECO:0000256" key="10">
    <source>
        <dbReference type="SAM" id="MobiDB-lite"/>
    </source>
</evidence>
<dbReference type="NCBIfam" id="TIGR01029">
    <property type="entry name" value="rpsG_bact"/>
    <property type="match status" value="1"/>
</dbReference>
<keyword evidence="4 8" id="KW-0694">RNA-binding</keyword>
<organism evidence="12">
    <name type="scientific">Enhalus acoroides</name>
    <dbReference type="NCBI Taxonomy" id="55455"/>
    <lineage>
        <taxon>Eukaryota</taxon>
        <taxon>Viridiplantae</taxon>
        <taxon>Streptophyta</taxon>
        <taxon>Embryophyta</taxon>
        <taxon>Tracheophyta</taxon>
        <taxon>Spermatophyta</taxon>
        <taxon>Magnoliopsida</taxon>
        <taxon>Liliopsida</taxon>
        <taxon>Hydrocharitaceae</taxon>
        <taxon>Enhalus</taxon>
    </lineage>
</organism>
<sequence>MSCRGTAKKKTAKFDPIYRNPLVPMLVNRILKHGKKSLAYKIFYRAVKEIQQKTKRNPLFVLREAIDKVTPNIAVKTRRSKKGFTRQVPIEIGKTKGKILAIRWLLEASRKRSGTNMASQFSSEFIDATKGRGGAIRKKEETYKKAEKNRTSAHFPSSRNRRPIQGSINLDQKRIHRNRKRIRRNRYFFSRSKQTKQKGKERRNRNHGSTKPSRGGGLLKKEEIDGNIMKLRLDPIHGDSVNIPFQTKIESSKQLGLFRRLDAITNSKVGMYRMKTSFSILREFL</sequence>
<dbReference type="PANTHER" id="PTHR11205">
    <property type="entry name" value="RIBOSOMAL PROTEIN S7"/>
    <property type="match status" value="1"/>
</dbReference>
<comment type="subcellular location">
    <subcellularLocation>
        <location evidence="8">Plastid</location>
        <location evidence="8">Chloroplast</location>
    </subcellularLocation>
</comment>
<dbReference type="InterPro" id="IPR005717">
    <property type="entry name" value="Ribosomal_uS7_bac/org-type"/>
</dbReference>
<keyword evidence="12" id="KW-0150">Chloroplast</keyword>
<keyword evidence="2 12" id="KW-0934">Plastid</keyword>
<dbReference type="FunFam" id="1.10.455.10:FF:000001">
    <property type="entry name" value="30S ribosomal protein S7"/>
    <property type="match status" value="1"/>
</dbReference>
<feature type="compositionally biased region" description="Basic and acidic residues" evidence="10">
    <location>
        <begin position="141"/>
        <end position="150"/>
    </location>
</feature>
<name>A0A6M3QH85_9LILI</name>
<reference evidence="12" key="1">
    <citation type="submission" date="2019-08" db="EMBL/GenBank/DDBJ databases">
        <title>The complete chloroplast genome of Enhalus acodoides and its phylogenetic analysis.</title>
        <authorList>
            <person name="Liu T."/>
            <person name="Jia X."/>
        </authorList>
    </citation>
    <scope>NUCLEOTIDE SEQUENCE</scope>
</reference>
<dbReference type="InterPro" id="IPR023798">
    <property type="entry name" value="Ribosomal_uS7_dom"/>
</dbReference>
<dbReference type="GeneID" id="55292791"/>
<dbReference type="GO" id="GO:0003735">
    <property type="term" value="F:structural constituent of ribosome"/>
    <property type="evidence" value="ECO:0007669"/>
    <property type="project" value="InterPro"/>
</dbReference>
<dbReference type="HAMAP" id="MF_00480_B">
    <property type="entry name" value="Ribosomal_uS7_B"/>
    <property type="match status" value="1"/>
</dbReference>
<evidence type="ECO:0000256" key="4">
    <source>
        <dbReference type="ARBA" id="ARBA00022884"/>
    </source>
</evidence>
<dbReference type="GO" id="GO:0019843">
    <property type="term" value="F:rRNA binding"/>
    <property type="evidence" value="ECO:0007669"/>
    <property type="project" value="UniProtKB-UniRule"/>
</dbReference>
<dbReference type="Gene3D" id="1.10.455.10">
    <property type="entry name" value="Ribosomal protein S7 domain"/>
    <property type="match status" value="1"/>
</dbReference>
<dbReference type="EMBL" id="MN384260">
    <property type="protein sequence ID" value="QJC59118.1"/>
    <property type="molecule type" value="Genomic_DNA"/>
</dbReference>
<evidence type="ECO:0000256" key="3">
    <source>
        <dbReference type="ARBA" id="ARBA00022730"/>
    </source>
</evidence>
<dbReference type="SUPFAM" id="SSF47973">
    <property type="entry name" value="Ribosomal protein S7"/>
    <property type="match status" value="1"/>
</dbReference>
<dbReference type="RefSeq" id="YP_009828896.1">
    <property type="nucleotide sequence ID" value="NC_048519.1"/>
</dbReference>
<dbReference type="CDD" id="cd14871">
    <property type="entry name" value="uS7_Chloroplast"/>
    <property type="match status" value="1"/>
</dbReference>
<evidence type="ECO:0000313" key="12">
    <source>
        <dbReference type="EMBL" id="QJC59128.1"/>
    </source>
</evidence>
<accession>A0A6M3QH85</accession>
<evidence type="ECO:0000256" key="8">
    <source>
        <dbReference type="HAMAP-Rule" id="MF_00480"/>
    </source>
</evidence>
<dbReference type="EMBL" id="MN384260">
    <property type="protein sequence ID" value="QJC59128.1"/>
    <property type="molecule type" value="Genomic_DNA"/>
</dbReference>
<dbReference type="PROSITE" id="PS00052">
    <property type="entry name" value="RIBOSOMAL_S7"/>
    <property type="match status" value="1"/>
</dbReference>
<evidence type="ECO:0000256" key="9">
    <source>
        <dbReference type="RuleBase" id="RU003619"/>
    </source>
</evidence>
<evidence type="ECO:0000256" key="6">
    <source>
        <dbReference type="ARBA" id="ARBA00023274"/>
    </source>
</evidence>
<dbReference type="RefSeq" id="YP_009828886.1">
    <property type="nucleotide sequence ID" value="NC_048519.1"/>
</dbReference>
<keyword evidence="3 8" id="KW-0699">rRNA-binding</keyword>
<comment type="function">
    <text evidence="8">One of the primary rRNA binding proteins, it binds directly to 16S rRNA where it nucleates assembly of the head domain of the 30S subunit.</text>
</comment>
<geneLocation type="chloroplast" evidence="12"/>
<dbReference type="InterPro" id="IPR036823">
    <property type="entry name" value="Ribosomal_uS7_dom_sf"/>
</dbReference>
<comment type="subunit">
    <text evidence="8">Part of the 30S ribosomal subunit.</text>
</comment>
<evidence type="ECO:0000256" key="7">
    <source>
        <dbReference type="ARBA" id="ARBA00035151"/>
    </source>
</evidence>
<keyword evidence="5 8" id="KW-0689">Ribosomal protein</keyword>
<keyword evidence="6 8" id="KW-0687">Ribonucleoprotein</keyword>
<feature type="compositionally biased region" description="Basic residues" evidence="10">
    <location>
        <begin position="193"/>
        <end position="208"/>
    </location>
</feature>
<feature type="region of interest" description="Disordered" evidence="10">
    <location>
        <begin position="141"/>
        <end position="219"/>
    </location>
</feature>
<dbReference type="InterPro" id="IPR000235">
    <property type="entry name" value="Ribosomal_uS7"/>
</dbReference>
<protein>
    <recommendedName>
        <fullName evidence="7 8">Small ribosomal subunit protein uS7c</fullName>
    </recommendedName>
</protein>
<comment type="similarity">
    <text evidence="1 8 9">Belongs to the universal ribosomal protein uS7 family.</text>
</comment>